<keyword evidence="2" id="KW-0812">Transmembrane</keyword>
<dbReference type="AlphaFoldDB" id="A0A7C8YUT7"/>
<keyword evidence="4" id="KW-0378">Hydrolase</keyword>
<evidence type="ECO:0000313" key="4">
    <source>
        <dbReference type="EMBL" id="MBA4626410.1"/>
    </source>
</evidence>
<dbReference type="PANTHER" id="PTHR31044">
    <property type="entry name" value="BETA-1,3 GLUCANASE"/>
    <property type="match status" value="1"/>
</dbReference>
<sequence length="175" mass="19491">MIIIIMMVPSPFIFLYINPPTIPFLSPKEDQSLYIFNTQDIYSKRKHSKAMAKSFLSIALLCLIHLLFSFNFHGIVVQAASGDGQKVWCVAKPSSSDTELKNNIEYVCTQMGLDCTRIREGGACIFPDTLINHASVVMNLYFQKAGRATHNCDFSNSALIVLTDPSYGGCLYSYA</sequence>
<reference evidence="4" key="1">
    <citation type="journal article" date="2013" name="J. Plant Res.">
        <title>Effect of fungi and light on seed germination of three Opuntia species from semiarid lands of central Mexico.</title>
        <authorList>
            <person name="Delgado-Sanchez P."/>
            <person name="Jimenez-Bremont J.F."/>
            <person name="Guerrero-Gonzalez Mde L."/>
            <person name="Flores J."/>
        </authorList>
    </citation>
    <scope>NUCLEOTIDE SEQUENCE</scope>
    <source>
        <tissue evidence="4">Cladode</tissue>
    </source>
</reference>
<keyword evidence="1" id="KW-0732">Signal</keyword>
<keyword evidence="2" id="KW-1133">Transmembrane helix</keyword>
<name>A0A7C8YUT7_OPUST</name>
<dbReference type="InterPro" id="IPR044788">
    <property type="entry name" value="X8_dom_prot"/>
</dbReference>
<dbReference type="Gene3D" id="1.20.58.1040">
    <property type="match status" value="1"/>
</dbReference>
<dbReference type="GO" id="GO:0009506">
    <property type="term" value="C:plasmodesma"/>
    <property type="evidence" value="ECO:0007669"/>
    <property type="project" value="UniProtKB-ARBA"/>
</dbReference>
<dbReference type="Pfam" id="PF07983">
    <property type="entry name" value="X8"/>
    <property type="match status" value="1"/>
</dbReference>
<keyword evidence="4" id="KW-0326">Glycosidase</keyword>
<dbReference type="SMART" id="SM00768">
    <property type="entry name" value="X8"/>
    <property type="match status" value="1"/>
</dbReference>
<keyword evidence="2" id="KW-0472">Membrane</keyword>
<feature type="transmembrane region" description="Helical" evidence="2">
    <location>
        <begin position="54"/>
        <end position="76"/>
    </location>
</feature>
<dbReference type="InterPro" id="IPR012946">
    <property type="entry name" value="X8"/>
</dbReference>
<dbReference type="GO" id="GO:0042973">
    <property type="term" value="F:glucan endo-1,3-beta-D-glucosidase activity"/>
    <property type="evidence" value="ECO:0007669"/>
    <property type="project" value="UniProtKB-EC"/>
</dbReference>
<evidence type="ECO:0000256" key="2">
    <source>
        <dbReference type="SAM" id="Phobius"/>
    </source>
</evidence>
<protein>
    <submittedName>
        <fullName evidence="4">Glucan endo-1,3-beta-D-glucosidase</fullName>
        <ecNumber evidence="4">3.2.1.39</ecNumber>
    </submittedName>
</protein>
<organism evidence="4">
    <name type="scientific">Opuntia streptacantha</name>
    <name type="common">Prickly pear cactus</name>
    <name type="synonym">Opuntia cardona</name>
    <dbReference type="NCBI Taxonomy" id="393608"/>
    <lineage>
        <taxon>Eukaryota</taxon>
        <taxon>Viridiplantae</taxon>
        <taxon>Streptophyta</taxon>
        <taxon>Embryophyta</taxon>
        <taxon>Tracheophyta</taxon>
        <taxon>Spermatophyta</taxon>
        <taxon>Magnoliopsida</taxon>
        <taxon>eudicotyledons</taxon>
        <taxon>Gunneridae</taxon>
        <taxon>Pentapetalae</taxon>
        <taxon>Caryophyllales</taxon>
        <taxon>Cactineae</taxon>
        <taxon>Cactaceae</taxon>
        <taxon>Opuntioideae</taxon>
        <taxon>Opuntia</taxon>
    </lineage>
</organism>
<evidence type="ECO:0000256" key="1">
    <source>
        <dbReference type="ARBA" id="ARBA00022729"/>
    </source>
</evidence>
<proteinExistence type="predicted"/>
<accession>A0A7C8YUT7</accession>
<dbReference type="PANTHER" id="PTHR31044:SF57">
    <property type="entry name" value="CARBOHYDRATE-BINDING X8 DOMAIN SUPERFAMILY PROTEIN"/>
    <property type="match status" value="1"/>
</dbReference>
<evidence type="ECO:0000259" key="3">
    <source>
        <dbReference type="SMART" id="SM00768"/>
    </source>
</evidence>
<dbReference type="EMBL" id="GISG01056444">
    <property type="protein sequence ID" value="MBA4626415.1"/>
    <property type="molecule type" value="Transcribed_RNA"/>
</dbReference>
<feature type="domain" description="X8" evidence="3">
    <location>
        <begin position="87"/>
        <end position="172"/>
    </location>
</feature>
<reference evidence="4" key="2">
    <citation type="submission" date="2020-07" db="EMBL/GenBank/DDBJ databases">
        <authorList>
            <person name="Vera ALvarez R."/>
            <person name="Arias-Moreno D.M."/>
            <person name="Jimenez-Jacinto V."/>
            <person name="Jimenez-Bremont J.F."/>
            <person name="Swaminathan K."/>
            <person name="Moose S.P."/>
            <person name="Guerrero-Gonzalez M.L."/>
            <person name="Marino-Ramirez L."/>
            <person name="Landsman D."/>
            <person name="Rodriguez-Kessler M."/>
            <person name="Delgado-Sanchez P."/>
        </authorList>
    </citation>
    <scope>NUCLEOTIDE SEQUENCE</scope>
    <source>
        <tissue evidence="4">Cladode</tissue>
    </source>
</reference>
<dbReference type="EC" id="3.2.1.39" evidence="4"/>
<dbReference type="EMBL" id="GISG01056439">
    <property type="protein sequence ID" value="MBA4626410.1"/>
    <property type="molecule type" value="Transcribed_RNA"/>
</dbReference>